<reference evidence="10 11" key="1">
    <citation type="journal article" date="2020" name="Cell Host Microbe">
        <title>Functional and Genomic Variation between Human-Derived Isolates of Lachnospiraceae Reveals Inter- and Intra-Species Diversity.</title>
        <authorList>
            <person name="Sorbara M.T."/>
            <person name="Littmann E.R."/>
            <person name="Fontana E."/>
            <person name="Moody T.U."/>
            <person name="Kohout C.E."/>
            <person name="Gjonbalaj M."/>
            <person name="Eaton V."/>
            <person name="Seok R."/>
            <person name="Leiner I.M."/>
            <person name="Pamer E.G."/>
        </authorList>
    </citation>
    <scope>NUCLEOTIDE SEQUENCE [LARGE SCALE GENOMIC DNA]</scope>
    <source>
        <strain evidence="10 11">MSK.1.17</strain>
    </source>
</reference>
<evidence type="ECO:0000313" key="12">
    <source>
        <dbReference type="Proteomes" id="UP001299608"/>
    </source>
</evidence>
<feature type="transmembrane region" description="Helical" evidence="7">
    <location>
        <begin position="74"/>
        <end position="98"/>
    </location>
</feature>
<reference evidence="9" key="3">
    <citation type="submission" date="2022-01" db="EMBL/GenBank/DDBJ databases">
        <title>Collection of gut derived symbiotic bacterial strains cultured from healthy donors.</title>
        <authorList>
            <person name="Lin H."/>
            <person name="Kohout C."/>
            <person name="Waligurski E."/>
            <person name="Pamer E.G."/>
        </authorList>
    </citation>
    <scope>NUCLEOTIDE SEQUENCE</scope>
    <source>
        <strain evidence="9">DFI.6.55</strain>
    </source>
</reference>
<evidence type="ECO:0000256" key="4">
    <source>
        <dbReference type="ARBA" id="ARBA00022692"/>
    </source>
</evidence>
<dbReference type="Gene3D" id="1.10.3720.10">
    <property type="entry name" value="MetI-like"/>
    <property type="match status" value="1"/>
</dbReference>
<dbReference type="RefSeq" id="WP_117559504.1">
    <property type="nucleotide sequence ID" value="NZ_BAABZL010000001.1"/>
</dbReference>
<protein>
    <submittedName>
        <fullName evidence="9">Carbohydrate ABC transporter permease</fullName>
    </submittedName>
</protein>
<dbReference type="InterPro" id="IPR000515">
    <property type="entry name" value="MetI-like"/>
</dbReference>
<evidence type="ECO:0000313" key="10">
    <source>
        <dbReference type="EMBL" id="NSJ51078.1"/>
    </source>
</evidence>
<keyword evidence="6 7" id="KW-0472">Membrane</keyword>
<dbReference type="PROSITE" id="PS50928">
    <property type="entry name" value="ABC_TM1"/>
    <property type="match status" value="1"/>
</dbReference>
<dbReference type="GO" id="GO:0005886">
    <property type="term" value="C:plasma membrane"/>
    <property type="evidence" value="ECO:0007669"/>
    <property type="project" value="UniProtKB-SubCell"/>
</dbReference>
<organism evidence="9 12">
    <name type="scientific">Enterocloster aldenensis</name>
    <dbReference type="NCBI Taxonomy" id="358742"/>
    <lineage>
        <taxon>Bacteria</taxon>
        <taxon>Bacillati</taxon>
        <taxon>Bacillota</taxon>
        <taxon>Clostridia</taxon>
        <taxon>Lachnospirales</taxon>
        <taxon>Lachnospiraceae</taxon>
        <taxon>Enterocloster</taxon>
    </lineage>
</organism>
<keyword evidence="5 7" id="KW-1133">Transmembrane helix</keyword>
<dbReference type="Proteomes" id="UP001299608">
    <property type="component" value="Unassembled WGS sequence"/>
</dbReference>
<dbReference type="Proteomes" id="UP000669239">
    <property type="component" value="Unassembled WGS sequence"/>
</dbReference>
<evidence type="ECO:0000256" key="5">
    <source>
        <dbReference type="ARBA" id="ARBA00022989"/>
    </source>
</evidence>
<dbReference type="PANTHER" id="PTHR43744">
    <property type="entry name" value="ABC TRANSPORTER PERMEASE PROTEIN MG189-RELATED-RELATED"/>
    <property type="match status" value="1"/>
</dbReference>
<gene>
    <name evidence="10" type="ORF">G5B36_20530</name>
    <name evidence="9" type="ORF">L0N08_15470</name>
</gene>
<comment type="similarity">
    <text evidence="7">Belongs to the binding-protein-dependent transport system permease family.</text>
</comment>
<keyword evidence="3" id="KW-1003">Cell membrane</keyword>
<dbReference type="GO" id="GO:0055085">
    <property type="term" value="P:transmembrane transport"/>
    <property type="evidence" value="ECO:0007669"/>
    <property type="project" value="InterPro"/>
</dbReference>
<feature type="transmembrane region" description="Helical" evidence="7">
    <location>
        <begin position="184"/>
        <end position="209"/>
    </location>
</feature>
<dbReference type="EMBL" id="JAKNGE010000018">
    <property type="protein sequence ID" value="MCG4746822.1"/>
    <property type="molecule type" value="Genomic_DNA"/>
</dbReference>
<evidence type="ECO:0000256" key="2">
    <source>
        <dbReference type="ARBA" id="ARBA00022448"/>
    </source>
</evidence>
<feature type="transmembrane region" description="Helical" evidence="7">
    <location>
        <begin position="244"/>
        <end position="265"/>
    </location>
</feature>
<feature type="domain" description="ABC transmembrane type-1" evidence="8">
    <location>
        <begin position="74"/>
        <end position="265"/>
    </location>
</feature>
<keyword evidence="11" id="KW-1185">Reference proteome</keyword>
<feature type="transmembrane region" description="Helical" evidence="7">
    <location>
        <begin position="110"/>
        <end position="130"/>
    </location>
</feature>
<proteinExistence type="inferred from homology"/>
<comment type="caution">
    <text evidence="9">The sequence shown here is derived from an EMBL/GenBank/DDBJ whole genome shotgun (WGS) entry which is preliminary data.</text>
</comment>
<feature type="transmembrane region" description="Helical" evidence="7">
    <location>
        <begin position="12"/>
        <end position="37"/>
    </location>
</feature>
<evidence type="ECO:0000256" key="3">
    <source>
        <dbReference type="ARBA" id="ARBA00022475"/>
    </source>
</evidence>
<keyword evidence="4 7" id="KW-0812">Transmembrane</keyword>
<reference evidence="10" key="2">
    <citation type="submission" date="2020-02" db="EMBL/GenBank/DDBJ databases">
        <authorList>
            <person name="Littmann E."/>
            <person name="Sorbara M."/>
        </authorList>
    </citation>
    <scope>NUCLEOTIDE SEQUENCE</scope>
    <source>
        <strain evidence="10">MSK.1.17</strain>
    </source>
</reference>
<evidence type="ECO:0000313" key="9">
    <source>
        <dbReference type="EMBL" id="MCG4746822.1"/>
    </source>
</evidence>
<keyword evidence="2 7" id="KW-0813">Transport</keyword>
<sequence>MGYRTRRQLVDILVHTLLIIIVIFSMFPIIWMCMIALKGAGESVSGFNSLILKNPSLGNLKRLFELLPNFWKNFYNSVFTTFFGTVTSLFFCSLAGFAFAKYKFPGNKTLFYFCVATMLIPPEVGSIPMFLVMRKMELINSLWSLVIPRMATAIGIFYMRQYIMDVPDEIIESARIDGCHDFKIYTSIVMPIIKPALASWGILTVIARWNDFFWPLIFLRKSEKYTLMVAITMLPFSEGMSTPWPVTMAGTALATLPVIIIFIVLQAFMKDGLTLGAVKG</sequence>
<dbReference type="AlphaFoldDB" id="A0AAW5BY76"/>
<evidence type="ECO:0000256" key="7">
    <source>
        <dbReference type="RuleBase" id="RU363032"/>
    </source>
</evidence>
<evidence type="ECO:0000256" key="6">
    <source>
        <dbReference type="ARBA" id="ARBA00023136"/>
    </source>
</evidence>
<dbReference type="InterPro" id="IPR035906">
    <property type="entry name" value="MetI-like_sf"/>
</dbReference>
<feature type="transmembrane region" description="Helical" evidence="7">
    <location>
        <begin position="142"/>
        <end position="163"/>
    </location>
</feature>
<dbReference type="GeneID" id="97209070"/>
<dbReference type="Pfam" id="PF00528">
    <property type="entry name" value="BPD_transp_1"/>
    <property type="match status" value="1"/>
</dbReference>
<name>A0AAW5BY76_9FIRM</name>
<accession>A0AAW5BY76</accession>
<evidence type="ECO:0000313" key="11">
    <source>
        <dbReference type="Proteomes" id="UP000669239"/>
    </source>
</evidence>
<dbReference type="PANTHER" id="PTHR43744:SF12">
    <property type="entry name" value="ABC TRANSPORTER PERMEASE PROTEIN MG189-RELATED"/>
    <property type="match status" value="1"/>
</dbReference>
<dbReference type="CDD" id="cd06261">
    <property type="entry name" value="TM_PBP2"/>
    <property type="match status" value="1"/>
</dbReference>
<comment type="subcellular location">
    <subcellularLocation>
        <location evidence="1 7">Cell membrane</location>
        <topology evidence="1 7">Multi-pass membrane protein</topology>
    </subcellularLocation>
</comment>
<dbReference type="SUPFAM" id="SSF161098">
    <property type="entry name" value="MetI-like"/>
    <property type="match status" value="1"/>
</dbReference>
<evidence type="ECO:0000259" key="8">
    <source>
        <dbReference type="PROSITE" id="PS50928"/>
    </source>
</evidence>
<evidence type="ECO:0000256" key="1">
    <source>
        <dbReference type="ARBA" id="ARBA00004651"/>
    </source>
</evidence>
<dbReference type="EMBL" id="JAAITT010000034">
    <property type="protein sequence ID" value="NSJ51078.1"/>
    <property type="molecule type" value="Genomic_DNA"/>
</dbReference>